<dbReference type="AlphaFoldDB" id="A0A2R7UDX6"/>
<gene>
    <name evidence="2" type="ORF">DBB42_20500</name>
</gene>
<reference evidence="2 3" key="1">
    <citation type="submission" date="2018-04" db="EMBL/GenBank/DDBJ databases">
        <authorList>
            <person name="Go L.Y."/>
            <person name="Mitchell J.A."/>
        </authorList>
    </citation>
    <scope>NUCLEOTIDE SEQUENCE [LARGE SCALE GENOMIC DNA]</scope>
    <source>
        <strain evidence="2 3">KCJK7865</strain>
    </source>
</reference>
<dbReference type="InterPro" id="IPR037401">
    <property type="entry name" value="SnoaL-like"/>
</dbReference>
<feature type="domain" description="SnoaL-like" evidence="1">
    <location>
        <begin position="17"/>
        <end position="116"/>
    </location>
</feature>
<dbReference type="Proteomes" id="UP000244874">
    <property type="component" value="Unassembled WGS sequence"/>
</dbReference>
<name>A0A2R7UDX6_PSEDL</name>
<evidence type="ECO:0000259" key="1">
    <source>
        <dbReference type="Pfam" id="PF12680"/>
    </source>
</evidence>
<dbReference type="CDD" id="cd00531">
    <property type="entry name" value="NTF2_like"/>
    <property type="match status" value="1"/>
</dbReference>
<proteinExistence type="predicted"/>
<evidence type="ECO:0000313" key="3">
    <source>
        <dbReference type="Proteomes" id="UP000244874"/>
    </source>
</evidence>
<dbReference type="SUPFAM" id="SSF54427">
    <property type="entry name" value="NTF2-like"/>
    <property type="match status" value="1"/>
</dbReference>
<protein>
    <submittedName>
        <fullName evidence="2">Phenazine biosynthesis protein</fullName>
    </submittedName>
</protein>
<organism evidence="2 3">
    <name type="scientific">Pseudomonas plecoglossicida</name>
    <dbReference type="NCBI Taxonomy" id="70775"/>
    <lineage>
        <taxon>Bacteria</taxon>
        <taxon>Pseudomonadati</taxon>
        <taxon>Pseudomonadota</taxon>
        <taxon>Gammaproteobacteria</taxon>
        <taxon>Pseudomonadales</taxon>
        <taxon>Pseudomonadaceae</taxon>
        <taxon>Pseudomonas</taxon>
    </lineage>
</organism>
<dbReference type="InterPro" id="IPR032710">
    <property type="entry name" value="NTF2-like_dom_sf"/>
</dbReference>
<dbReference type="EMBL" id="QANO01000148">
    <property type="protein sequence ID" value="PTU50348.1"/>
    <property type="molecule type" value="Genomic_DNA"/>
</dbReference>
<sequence length="138" mass="15643">MCSAAELLHHHFEMFVDDHEKWKSLLAPDIVWELPFAPSLGHPEKLVGREQVLNHVGWFVGAVESFQFHNLRIQQFTDPLTAVAQVKAQGIITETGKPYSQEYVVFVSVREGKLTHIREYFDPVQAAYALDSPVVMPG</sequence>
<accession>A0A2R7UDX6</accession>
<dbReference type="RefSeq" id="WP_046614903.1">
    <property type="nucleotide sequence ID" value="NZ_QANO01000148.1"/>
</dbReference>
<dbReference type="Pfam" id="PF12680">
    <property type="entry name" value="SnoaL_2"/>
    <property type="match status" value="1"/>
</dbReference>
<dbReference type="Gene3D" id="3.10.450.50">
    <property type="match status" value="1"/>
</dbReference>
<evidence type="ECO:0000313" key="2">
    <source>
        <dbReference type="EMBL" id="PTU50348.1"/>
    </source>
</evidence>
<comment type="caution">
    <text evidence="2">The sequence shown here is derived from an EMBL/GenBank/DDBJ whole genome shotgun (WGS) entry which is preliminary data.</text>
</comment>